<reference evidence="1" key="1">
    <citation type="journal article" date="2014" name="Front. Microbiol.">
        <title>High frequency of phylogenetically diverse reductive dehalogenase-homologous genes in deep subseafloor sedimentary metagenomes.</title>
        <authorList>
            <person name="Kawai M."/>
            <person name="Futagami T."/>
            <person name="Toyoda A."/>
            <person name="Takaki Y."/>
            <person name="Nishi S."/>
            <person name="Hori S."/>
            <person name="Arai W."/>
            <person name="Tsubouchi T."/>
            <person name="Morono Y."/>
            <person name="Uchiyama I."/>
            <person name="Ito T."/>
            <person name="Fujiyama A."/>
            <person name="Inagaki F."/>
            <person name="Takami H."/>
        </authorList>
    </citation>
    <scope>NUCLEOTIDE SEQUENCE</scope>
    <source>
        <strain evidence="1">Expedition CK06-06</strain>
    </source>
</reference>
<dbReference type="AlphaFoldDB" id="X1VBC8"/>
<comment type="caution">
    <text evidence="1">The sequence shown here is derived from an EMBL/GenBank/DDBJ whole genome shotgun (WGS) entry which is preliminary data.</text>
</comment>
<name>X1VBC8_9ZZZZ</name>
<sequence>ENWRKWTPIILLFTIDIVENEKEEEIRKSLLEIAYQHVKEEVFLALNAEIEKENSSFRRIYILDRVEDFWDEDFGNFLHNKALEEHLEVESRGNLFDFLLKKNFQITNDYVVNLLSNVIPEEGVDRNLTIRCAQALILYAQEGNWNIIWPVIQNNEEWGREILEQVTEKAKSSDLSGNMSEMYLIASTASNEPLATRYLRIPSLHSLIKSSRVKILALPIKGASVSGV</sequence>
<protein>
    <submittedName>
        <fullName evidence="1">Uncharacterized protein</fullName>
    </submittedName>
</protein>
<evidence type="ECO:0000313" key="1">
    <source>
        <dbReference type="EMBL" id="GAJ14307.1"/>
    </source>
</evidence>
<proteinExistence type="predicted"/>
<feature type="non-terminal residue" evidence="1">
    <location>
        <position position="1"/>
    </location>
</feature>
<gene>
    <name evidence="1" type="ORF">S12H4_42440</name>
</gene>
<dbReference type="EMBL" id="BARW01025971">
    <property type="protein sequence ID" value="GAJ14307.1"/>
    <property type="molecule type" value="Genomic_DNA"/>
</dbReference>
<accession>X1VBC8</accession>
<organism evidence="1">
    <name type="scientific">marine sediment metagenome</name>
    <dbReference type="NCBI Taxonomy" id="412755"/>
    <lineage>
        <taxon>unclassified sequences</taxon>
        <taxon>metagenomes</taxon>
        <taxon>ecological metagenomes</taxon>
    </lineage>
</organism>